<dbReference type="AlphaFoldDB" id="A0A3A1TVK5"/>
<accession>A0A3A1TVK5</accession>
<dbReference type="RefSeq" id="WP_119481860.1">
    <property type="nucleotide sequence ID" value="NZ_QXTG01000002.1"/>
</dbReference>
<keyword evidence="1" id="KW-0812">Transmembrane</keyword>
<proteinExistence type="predicted"/>
<keyword evidence="1" id="KW-1133">Transmembrane helix</keyword>
<dbReference type="Proteomes" id="UP000265742">
    <property type="component" value="Unassembled WGS sequence"/>
</dbReference>
<evidence type="ECO:0000256" key="1">
    <source>
        <dbReference type="SAM" id="Phobius"/>
    </source>
</evidence>
<name>A0A3A1TVK5_9MICO</name>
<gene>
    <name evidence="2" type="ORF">D1781_08205</name>
</gene>
<comment type="caution">
    <text evidence="2">The sequence shown here is derived from an EMBL/GenBank/DDBJ whole genome shotgun (WGS) entry which is preliminary data.</text>
</comment>
<feature type="transmembrane region" description="Helical" evidence="1">
    <location>
        <begin position="50"/>
        <end position="77"/>
    </location>
</feature>
<dbReference type="EMBL" id="QXTG01000002">
    <property type="protein sequence ID" value="RIX27551.1"/>
    <property type="molecule type" value="Genomic_DNA"/>
</dbReference>
<feature type="transmembrane region" description="Helical" evidence="1">
    <location>
        <begin position="146"/>
        <end position="168"/>
    </location>
</feature>
<evidence type="ECO:0000313" key="3">
    <source>
        <dbReference type="Proteomes" id="UP000265742"/>
    </source>
</evidence>
<feature type="transmembrane region" description="Helical" evidence="1">
    <location>
        <begin position="118"/>
        <end position="140"/>
    </location>
</feature>
<keyword evidence="1" id="KW-0472">Membrane</keyword>
<reference evidence="3" key="1">
    <citation type="submission" date="2018-09" db="EMBL/GenBank/DDBJ databases">
        <authorList>
            <person name="Kim I."/>
        </authorList>
    </citation>
    <scope>NUCLEOTIDE SEQUENCE [LARGE SCALE GENOMIC DNA]</scope>
    <source>
        <strain evidence="3">DD4a</strain>
    </source>
</reference>
<organism evidence="2 3">
    <name type="scientific">Amnibacterium setariae</name>
    <dbReference type="NCBI Taxonomy" id="2306585"/>
    <lineage>
        <taxon>Bacteria</taxon>
        <taxon>Bacillati</taxon>
        <taxon>Actinomycetota</taxon>
        <taxon>Actinomycetes</taxon>
        <taxon>Micrococcales</taxon>
        <taxon>Microbacteriaceae</taxon>
        <taxon>Amnibacterium</taxon>
    </lineage>
</organism>
<keyword evidence="3" id="KW-1185">Reference proteome</keyword>
<evidence type="ECO:0000313" key="2">
    <source>
        <dbReference type="EMBL" id="RIX27551.1"/>
    </source>
</evidence>
<sequence>MPDLPPRAERPPWIDRRGWLELAVGFPLVTAPFALLLIDLMRSIGDERGYTARTVLVAVAIGAGIALALMLLTLWTWRRGPGRPAQRLGRHAWREERLPSVEPDRTLALRDLERRRRVLSTGLSPVLIGGLWLFVGVVQLATSDSVLHTVAWVLLSGAFLGQAVSGLLDRRRLPQLDALLEEGALEPRV</sequence>
<protein>
    <submittedName>
        <fullName evidence="2">Uncharacterized protein</fullName>
    </submittedName>
</protein>
<feature type="transmembrane region" description="Helical" evidence="1">
    <location>
        <begin position="20"/>
        <end position="38"/>
    </location>
</feature>